<organism evidence="1 2">
    <name type="scientific">Microtetraspora malaysiensis</name>
    <dbReference type="NCBI Taxonomy" id="161358"/>
    <lineage>
        <taxon>Bacteria</taxon>
        <taxon>Bacillati</taxon>
        <taxon>Actinomycetota</taxon>
        <taxon>Actinomycetes</taxon>
        <taxon>Streptosporangiales</taxon>
        <taxon>Streptosporangiaceae</taxon>
        <taxon>Microtetraspora</taxon>
    </lineage>
</organism>
<comment type="caution">
    <text evidence="1">The sequence shown here is derived from an EMBL/GenBank/DDBJ whole genome shotgun (WGS) entry which is preliminary data.</text>
</comment>
<dbReference type="Proteomes" id="UP001602013">
    <property type="component" value="Unassembled WGS sequence"/>
</dbReference>
<dbReference type="RefSeq" id="WP_387417051.1">
    <property type="nucleotide sequence ID" value="NZ_JBIASD010000036.1"/>
</dbReference>
<name>A0ABW6T0X9_9ACTN</name>
<sequence length="165" mass="17809">MPPWELPADPVEGAREAGLSVQPMEGAVKHFHSHMDIIVNGKPIPVAANLGVSTAEQVMSELHTHDASGVIHIEAFTTDKRYTLGQLFKEWEVRLDSTHLGGLTAGGKNILRAYVNGNQVHGDPRTIELLPRQEIALVYGPAGEQVDVPSTYTFPADLGEVLPAS</sequence>
<accession>A0ABW6T0X9</accession>
<dbReference type="EMBL" id="JBIASD010000036">
    <property type="protein sequence ID" value="MFF3670848.1"/>
    <property type="molecule type" value="Genomic_DNA"/>
</dbReference>
<proteinExistence type="predicted"/>
<reference evidence="1 2" key="1">
    <citation type="submission" date="2024-10" db="EMBL/GenBank/DDBJ databases">
        <title>The Natural Products Discovery Center: Release of the First 8490 Sequenced Strains for Exploring Actinobacteria Biosynthetic Diversity.</title>
        <authorList>
            <person name="Kalkreuter E."/>
            <person name="Kautsar S.A."/>
            <person name="Yang D."/>
            <person name="Bader C.D."/>
            <person name="Teijaro C.N."/>
            <person name="Fluegel L."/>
            <person name="Davis C.M."/>
            <person name="Simpson J.R."/>
            <person name="Lauterbach L."/>
            <person name="Steele A.D."/>
            <person name="Gui C."/>
            <person name="Meng S."/>
            <person name="Li G."/>
            <person name="Viehrig K."/>
            <person name="Ye F."/>
            <person name="Su P."/>
            <person name="Kiefer A.F."/>
            <person name="Nichols A."/>
            <person name="Cepeda A.J."/>
            <person name="Yan W."/>
            <person name="Fan B."/>
            <person name="Jiang Y."/>
            <person name="Adhikari A."/>
            <person name="Zheng C.-J."/>
            <person name="Schuster L."/>
            <person name="Cowan T.M."/>
            <person name="Smanski M.J."/>
            <person name="Chevrette M.G."/>
            <person name="De Carvalho L.P.S."/>
            <person name="Shen B."/>
        </authorList>
    </citation>
    <scope>NUCLEOTIDE SEQUENCE [LARGE SCALE GENOMIC DNA]</scope>
    <source>
        <strain evidence="1 2">NPDC002173</strain>
    </source>
</reference>
<evidence type="ECO:0000313" key="2">
    <source>
        <dbReference type="Proteomes" id="UP001602013"/>
    </source>
</evidence>
<gene>
    <name evidence="1" type="ORF">ACFYXI_35190</name>
</gene>
<evidence type="ECO:0000313" key="1">
    <source>
        <dbReference type="EMBL" id="MFF3670848.1"/>
    </source>
</evidence>
<protein>
    <submittedName>
        <fullName evidence="1">Uncharacterized protein</fullName>
    </submittedName>
</protein>
<keyword evidence="2" id="KW-1185">Reference proteome</keyword>